<dbReference type="PANTHER" id="PTHR10584:SF166">
    <property type="entry name" value="RIBOKINASE"/>
    <property type="match status" value="1"/>
</dbReference>
<dbReference type="Proteomes" id="UP000062160">
    <property type="component" value="Unassembled WGS sequence"/>
</dbReference>
<evidence type="ECO:0000313" key="5">
    <source>
        <dbReference type="Proteomes" id="UP000062160"/>
    </source>
</evidence>
<protein>
    <submittedName>
        <fullName evidence="4">Fructoselysine 6-kinase</fullName>
    </submittedName>
</protein>
<evidence type="ECO:0000259" key="3">
    <source>
        <dbReference type="Pfam" id="PF00294"/>
    </source>
</evidence>
<accession>A0A0U9HC95</accession>
<organism evidence="4">
    <name type="scientific">Tepidanaerobacter syntrophicus</name>
    <dbReference type="NCBI Taxonomy" id="224999"/>
    <lineage>
        <taxon>Bacteria</taxon>
        <taxon>Bacillati</taxon>
        <taxon>Bacillota</taxon>
        <taxon>Clostridia</taxon>
        <taxon>Thermosediminibacterales</taxon>
        <taxon>Tepidanaerobacteraceae</taxon>
        <taxon>Tepidanaerobacter</taxon>
    </lineage>
</organism>
<dbReference type="STRING" id="224999.GCA_001485475_00391"/>
<dbReference type="InterPro" id="IPR029056">
    <property type="entry name" value="Ribokinase-like"/>
</dbReference>
<sequence length="274" mass="30197">MKMIAVGDNVADCYIDQGLYYPGGNCVNVAVNCKRNGFRESAYIGIFGNDDKAQHIKWALAQEGVSYERSRTMIGISGQPRVNLTPEKDRVFIGGPKDTVQHVVRLKITPNDLEYISKFDICHTSCYSSLEPELEAIKKCCDISFDFSDMKDNKYLEAVCPHVKYAFLSGSDMSLSKVKELINKCHMLGAEIVGITRGSKGAIFSKEGKIFEQDIVPVKVVDTMGAGDSFIAGFLTYYIQSGDMAAALKYAAKCAAKTCTFYGGFGYPHQLESE</sequence>
<dbReference type="PROSITE" id="PS00584">
    <property type="entry name" value="PFKB_KINASES_2"/>
    <property type="match status" value="1"/>
</dbReference>
<evidence type="ECO:0000256" key="2">
    <source>
        <dbReference type="ARBA" id="ARBA00022777"/>
    </source>
</evidence>
<keyword evidence="1" id="KW-0808">Transferase</keyword>
<dbReference type="InterPro" id="IPR002173">
    <property type="entry name" value="Carboh/pur_kinase_PfkB_CS"/>
</dbReference>
<dbReference type="Pfam" id="PF00294">
    <property type="entry name" value="PfkB"/>
    <property type="match status" value="1"/>
</dbReference>
<gene>
    <name evidence="4" type="ORF">TSYNT_5236</name>
</gene>
<name>A0A0U9HC95_9FIRM</name>
<keyword evidence="2 4" id="KW-0418">Kinase</keyword>
<evidence type="ECO:0000313" key="4">
    <source>
        <dbReference type="EMBL" id="GAQ24409.1"/>
    </source>
</evidence>
<dbReference type="InterPro" id="IPR011611">
    <property type="entry name" value="PfkB_dom"/>
</dbReference>
<dbReference type="Gene3D" id="3.40.1190.20">
    <property type="match status" value="1"/>
</dbReference>
<feature type="domain" description="Carbohydrate kinase PfkB" evidence="3">
    <location>
        <begin position="17"/>
        <end position="262"/>
    </location>
</feature>
<dbReference type="AlphaFoldDB" id="A0A0U9HC95"/>
<dbReference type="EMBL" id="DF976999">
    <property type="protein sequence ID" value="GAQ24409.1"/>
    <property type="molecule type" value="Genomic_DNA"/>
</dbReference>
<evidence type="ECO:0000256" key="1">
    <source>
        <dbReference type="ARBA" id="ARBA00022679"/>
    </source>
</evidence>
<keyword evidence="5" id="KW-1185">Reference proteome</keyword>
<dbReference type="GO" id="GO:0016301">
    <property type="term" value="F:kinase activity"/>
    <property type="evidence" value="ECO:0007669"/>
    <property type="project" value="UniProtKB-KW"/>
</dbReference>
<proteinExistence type="predicted"/>
<reference evidence="4" key="1">
    <citation type="journal article" date="2016" name="Genome Announc.">
        <title>Draft Genome Sequence of the Syntrophic Lactate-Degrading Bacterium Tepidanaerobacter syntrophicus JLT.</title>
        <authorList>
            <person name="Matsuura N."/>
            <person name="Ohashi A."/>
            <person name="Tourlousse D.M."/>
            <person name="Sekiguchi Y."/>
        </authorList>
    </citation>
    <scope>NUCLEOTIDE SEQUENCE [LARGE SCALE GENOMIC DNA]</scope>
    <source>
        <strain evidence="4">JL</strain>
    </source>
</reference>
<dbReference type="PANTHER" id="PTHR10584">
    <property type="entry name" value="SUGAR KINASE"/>
    <property type="match status" value="1"/>
</dbReference>
<dbReference type="RefSeq" id="WP_059031479.1">
    <property type="nucleotide sequence ID" value="NZ_BSDN01000001.1"/>
</dbReference>
<dbReference type="OrthoDB" id="9813569at2"/>
<dbReference type="SUPFAM" id="SSF53613">
    <property type="entry name" value="Ribokinase-like"/>
    <property type="match status" value="1"/>
</dbReference>